<comment type="caution">
    <text evidence="3">The sequence shown here is derived from an EMBL/GenBank/DDBJ whole genome shotgun (WGS) entry which is preliminary data.</text>
</comment>
<keyword evidence="4" id="KW-1185">Reference proteome</keyword>
<evidence type="ECO:0000313" key="4">
    <source>
        <dbReference type="Proteomes" id="UP000319514"/>
    </source>
</evidence>
<evidence type="ECO:0000313" key="3">
    <source>
        <dbReference type="EMBL" id="TQL59857.1"/>
    </source>
</evidence>
<organism evidence="3 4">
    <name type="scientific">Oryzihumus leptocrescens</name>
    <dbReference type="NCBI Taxonomy" id="297536"/>
    <lineage>
        <taxon>Bacteria</taxon>
        <taxon>Bacillati</taxon>
        <taxon>Actinomycetota</taxon>
        <taxon>Actinomycetes</taxon>
        <taxon>Micrococcales</taxon>
        <taxon>Intrasporangiaceae</taxon>
        <taxon>Oryzihumus</taxon>
    </lineage>
</organism>
<dbReference type="Pfam" id="PF08327">
    <property type="entry name" value="AHSA1"/>
    <property type="match status" value="1"/>
</dbReference>
<evidence type="ECO:0000256" key="1">
    <source>
        <dbReference type="ARBA" id="ARBA00006817"/>
    </source>
</evidence>
<dbReference type="Gene3D" id="3.30.530.20">
    <property type="match status" value="1"/>
</dbReference>
<protein>
    <submittedName>
        <fullName evidence="3">Uncharacterized protein YndB with AHSA1/START domain</fullName>
    </submittedName>
</protein>
<evidence type="ECO:0000259" key="2">
    <source>
        <dbReference type="Pfam" id="PF08327"/>
    </source>
</evidence>
<dbReference type="InterPro" id="IPR013538">
    <property type="entry name" value="ASHA1/2-like_C"/>
</dbReference>
<dbReference type="OrthoDB" id="3365660at2"/>
<comment type="similarity">
    <text evidence="1">Belongs to the AHA1 family.</text>
</comment>
<dbReference type="AlphaFoldDB" id="A0A542ZHL6"/>
<dbReference type="Proteomes" id="UP000319514">
    <property type="component" value="Unassembled WGS sequence"/>
</dbReference>
<reference evidence="3 4" key="1">
    <citation type="submission" date="2019-06" db="EMBL/GenBank/DDBJ databases">
        <title>Sequencing the genomes of 1000 actinobacteria strains.</title>
        <authorList>
            <person name="Klenk H.-P."/>
        </authorList>
    </citation>
    <scope>NUCLEOTIDE SEQUENCE [LARGE SCALE GENOMIC DNA]</scope>
    <source>
        <strain evidence="3 4">DSM 18082</strain>
    </source>
</reference>
<dbReference type="SUPFAM" id="SSF55961">
    <property type="entry name" value="Bet v1-like"/>
    <property type="match status" value="1"/>
</dbReference>
<proteinExistence type="inferred from homology"/>
<dbReference type="InterPro" id="IPR023393">
    <property type="entry name" value="START-like_dom_sf"/>
</dbReference>
<accession>A0A542ZHL6</accession>
<sequence length="144" mass="15961">MTAETTTTTESTIVMERTFDAPIARVFAAWTDPALMSRWYCPNPAWEIAVERDLRVGGDFTVSMGPHDVAGRYTAIEEPTVLEFTWKWVEFDHAPSLVRVELSEVDGGTRLVLTHSDLVDAEDVKNHAEGWIGCLVRLPGALAA</sequence>
<feature type="domain" description="Activator of Hsp90 ATPase homologue 1/2-like C-terminal" evidence="2">
    <location>
        <begin position="20"/>
        <end position="140"/>
    </location>
</feature>
<gene>
    <name evidence="3" type="ORF">FB474_1226</name>
</gene>
<name>A0A542ZHL6_9MICO</name>
<dbReference type="EMBL" id="VFOQ01000001">
    <property type="protein sequence ID" value="TQL59857.1"/>
    <property type="molecule type" value="Genomic_DNA"/>
</dbReference>
<dbReference type="RefSeq" id="WP_141787826.1">
    <property type="nucleotide sequence ID" value="NZ_BAAAKX010000004.1"/>
</dbReference>
<dbReference type="CDD" id="cd07814">
    <property type="entry name" value="SRPBCC_CalC_Aha1-like"/>
    <property type="match status" value="1"/>
</dbReference>